<evidence type="ECO:0000256" key="1">
    <source>
        <dbReference type="SAM" id="MobiDB-lite"/>
    </source>
</evidence>
<feature type="compositionally biased region" description="Basic and acidic residues" evidence="1">
    <location>
        <begin position="24"/>
        <end position="34"/>
    </location>
</feature>
<feature type="compositionally biased region" description="Polar residues" evidence="1">
    <location>
        <begin position="1"/>
        <end position="10"/>
    </location>
</feature>
<name>A0A7I9VSI1_9BACT</name>
<comment type="caution">
    <text evidence="3">The sequence shown here is derived from an EMBL/GenBank/DDBJ whole genome shotgun (WGS) entry which is preliminary data.</text>
</comment>
<proteinExistence type="predicted"/>
<keyword evidence="4" id="KW-1185">Reference proteome</keyword>
<dbReference type="InterPro" id="IPR031316">
    <property type="entry name" value="FlgM_C"/>
</dbReference>
<organism evidence="3 4">
    <name type="scientific">Anaeromyxobacter diazotrophicus</name>
    <dbReference type="NCBI Taxonomy" id="2590199"/>
    <lineage>
        <taxon>Bacteria</taxon>
        <taxon>Pseudomonadati</taxon>
        <taxon>Myxococcota</taxon>
        <taxon>Myxococcia</taxon>
        <taxon>Myxococcales</taxon>
        <taxon>Cystobacterineae</taxon>
        <taxon>Anaeromyxobacteraceae</taxon>
        <taxon>Anaeromyxobacter</taxon>
    </lineage>
</organism>
<dbReference type="EMBL" id="BJTG01000011">
    <property type="protein sequence ID" value="GEJ59178.1"/>
    <property type="molecule type" value="Genomic_DNA"/>
</dbReference>
<dbReference type="InterPro" id="IPR035890">
    <property type="entry name" value="Anti-sigma-28_factor_FlgM_sf"/>
</dbReference>
<accession>A0A7I9VSI1</accession>
<feature type="region of interest" description="Disordered" evidence="1">
    <location>
        <begin position="1"/>
        <end position="34"/>
    </location>
</feature>
<evidence type="ECO:0000313" key="3">
    <source>
        <dbReference type="EMBL" id="GEJ59178.1"/>
    </source>
</evidence>
<dbReference type="AlphaFoldDB" id="A0A7I9VSI1"/>
<sequence>MKVTDTSQIKALSPGKPPEPSRAPSEHGEVADRVTTEESARVAAAIATASQAAGSGRSARLVEIAAAVRQGTYKPDPQQIAQQILDDAELAARLQVIFNK</sequence>
<dbReference type="Pfam" id="PF04316">
    <property type="entry name" value="FlgM"/>
    <property type="match status" value="1"/>
</dbReference>
<feature type="domain" description="Anti-sigma-28 factor FlgM C-terminal" evidence="2">
    <location>
        <begin position="37"/>
        <end position="86"/>
    </location>
</feature>
<evidence type="ECO:0000259" key="2">
    <source>
        <dbReference type="Pfam" id="PF04316"/>
    </source>
</evidence>
<dbReference type="SUPFAM" id="SSF101498">
    <property type="entry name" value="Anti-sigma factor FlgM"/>
    <property type="match status" value="1"/>
</dbReference>
<gene>
    <name evidence="3" type="ORF">AMYX_39190</name>
</gene>
<dbReference type="Proteomes" id="UP000503640">
    <property type="component" value="Unassembled WGS sequence"/>
</dbReference>
<dbReference type="RefSeq" id="WP_176068437.1">
    <property type="nucleotide sequence ID" value="NZ_BJTG01000011.1"/>
</dbReference>
<protein>
    <recommendedName>
        <fullName evidence="2">Anti-sigma-28 factor FlgM C-terminal domain-containing protein</fullName>
    </recommendedName>
</protein>
<evidence type="ECO:0000313" key="4">
    <source>
        <dbReference type="Proteomes" id="UP000503640"/>
    </source>
</evidence>
<reference evidence="4" key="1">
    <citation type="journal article" date="2020" name="Appl. Environ. Microbiol.">
        <title>Diazotrophic Anaeromyxobacter Isolates from Soils.</title>
        <authorList>
            <person name="Masuda Y."/>
            <person name="Yamanaka H."/>
            <person name="Xu Z.X."/>
            <person name="Shiratori Y."/>
            <person name="Aono T."/>
            <person name="Amachi S."/>
            <person name="Senoo K."/>
            <person name="Itoh H."/>
        </authorList>
    </citation>
    <scope>NUCLEOTIDE SEQUENCE [LARGE SCALE GENOMIC DNA]</scope>
    <source>
        <strain evidence="4">R267</strain>
    </source>
</reference>